<dbReference type="Proteomes" id="UP001152300">
    <property type="component" value="Unassembled WGS sequence"/>
</dbReference>
<proteinExistence type="predicted"/>
<comment type="caution">
    <text evidence="1">The sequence shown here is derived from an EMBL/GenBank/DDBJ whole genome shotgun (WGS) entry which is preliminary data.</text>
</comment>
<evidence type="ECO:0000313" key="1">
    <source>
        <dbReference type="EMBL" id="KAJ8069697.1"/>
    </source>
</evidence>
<keyword evidence="2" id="KW-1185">Reference proteome</keyword>
<reference evidence="1" key="1">
    <citation type="submission" date="2022-11" db="EMBL/GenBank/DDBJ databases">
        <title>Genome Resource of Sclerotinia nivalis Strain SnTB1, a Plant Pathogen Isolated from American Ginseng.</title>
        <authorList>
            <person name="Fan S."/>
        </authorList>
    </citation>
    <scope>NUCLEOTIDE SEQUENCE</scope>
    <source>
        <strain evidence="1">SnTB1</strain>
    </source>
</reference>
<accession>A0A9X0AVG3</accession>
<name>A0A9X0AVG3_9HELO</name>
<evidence type="ECO:0000313" key="2">
    <source>
        <dbReference type="Proteomes" id="UP001152300"/>
    </source>
</evidence>
<organism evidence="1 2">
    <name type="scientific">Sclerotinia nivalis</name>
    <dbReference type="NCBI Taxonomy" id="352851"/>
    <lineage>
        <taxon>Eukaryota</taxon>
        <taxon>Fungi</taxon>
        <taxon>Dikarya</taxon>
        <taxon>Ascomycota</taxon>
        <taxon>Pezizomycotina</taxon>
        <taxon>Leotiomycetes</taxon>
        <taxon>Helotiales</taxon>
        <taxon>Sclerotiniaceae</taxon>
        <taxon>Sclerotinia</taxon>
    </lineage>
</organism>
<dbReference type="AlphaFoldDB" id="A0A9X0AVG3"/>
<sequence>MPIISYHSTIIKNRAAHPGAVDTTSSQILLSRAIADHSSTSRPPVIRRLYSTIAVTSVYESPTSHIMTIGDAASTSKDVGLDGEQMGEYSGT</sequence>
<dbReference type="EMBL" id="JAPEIS010000001">
    <property type="protein sequence ID" value="KAJ8069697.1"/>
    <property type="molecule type" value="Genomic_DNA"/>
</dbReference>
<protein>
    <submittedName>
        <fullName evidence="1">Uncharacterized protein</fullName>
    </submittedName>
</protein>
<gene>
    <name evidence="1" type="ORF">OCU04_000122</name>
</gene>